<dbReference type="RefSeq" id="WP_345371666.1">
    <property type="nucleotide sequence ID" value="NZ_BAABKD010000011.1"/>
</dbReference>
<gene>
    <name evidence="2" type="primary">tssA</name>
    <name evidence="2" type="ORF">GCM10023337_21100</name>
</gene>
<dbReference type="PANTHER" id="PTHR37951">
    <property type="entry name" value="CYTOPLASMIC PROTEIN-RELATED"/>
    <property type="match status" value="1"/>
</dbReference>
<comment type="caution">
    <text evidence="2">The sequence shown here is derived from an EMBL/GenBank/DDBJ whole genome shotgun (WGS) entry which is preliminary data.</text>
</comment>
<dbReference type="InterPro" id="IPR017740">
    <property type="entry name" value="TssA-like"/>
</dbReference>
<feature type="domain" description="ImpA N-terminal" evidence="1">
    <location>
        <begin position="4"/>
        <end position="121"/>
    </location>
</feature>
<keyword evidence="3" id="KW-1185">Reference proteome</keyword>
<evidence type="ECO:0000313" key="3">
    <source>
        <dbReference type="Proteomes" id="UP001500227"/>
    </source>
</evidence>
<dbReference type="Proteomes" id="UP001500227">
    <property type="component" value="Unassembled WGS sequence"/>
</dbReference>
<name>A0ABP9MBE0_9BURK</name>
<proteinExistence type="predicted"/>
<evidence type="ECO:0000313" key="2">
    <source>
        <dbReference type="EMBL" id="GAA5092960.1"/>
    </source>
</evidence>
<organism evidence="2 3">
    <name type="scientific">Paenalcaligenes hermetiae</name>
    <dbReference type="NCBI Taxonomy" id="1157987"/>
    <lineage>
        <taxon>Bacteria</taxon>
        <taxon>Pseudomonadati</taxon>
        <taxon>Pseudomonadota</taxon>
        <taxon>Betaproteobacteria</taxon>
        <taxon>Burkholderiales</taxon>
        <taxon>Alcaligenaceae</taxon>
        <taxon>Paenalcaligenes</taxon>
    </lineage>
</organism>
<evidence type="ECO:0000259" key="1">
    <source>
        <dbReference type="Pfam" id="PF06812"/>
    </source>
</evidence>
<accession>A0ABP9MBE0</accession>
<protein>
    <submittedName>
        <fullName evidence="2">Type VI secretion system protein TssA</fullName>
    </submittedName>
</protein>
<dbReference type="PANTHER" id="PTHR37951:SF1">
    <property type="entry name" value="TYPE VI SECRETION SYSTEM COMPONENT TSSA1"/>
    <property type="match status" value="1"/>
</dbReference>
<dbReference type="Pfam" id="PF06812">
    <property type="entry name" value="ImpA_N"/>
    <property type="match status" value="1"/>
</dbReference>
<dbReference type="EMBL" id="BAABKD010000011">
    <property type="protein sequence ID" value="GAA5092960.1"/>
    <property type="molecule type" value="Genomic_DNA"/>
</dbReference>
<dbReference type="NCBIfam" id="TIGR03363">
    <property type="entry name" value="VI_chp_8"/>
    <property type="match status" value="1"/>
</dbReference>
<sequence>MWQQNQGGENLEYDPQFLALQQSAIEKPEQQFGDTIIEAQAPEWGHVLKQAEILLAQTADLRVLLLYVWAHVERYGLVAYAQGLTLLHELLQQHWHTVHPRLEEEGEFDPFLRMNALGAFVDAEGILKAVRASVLLSTPHGELSLRDAEHVLEGTKAELFAGGKLRLQELLRQMQSDPHSGMSQLLHIEQQLIAIQDCVQQHLGQEWVPDFSAVQSSFKTLTQFALVKQESPNEDVSDVQEQVIFSAPTVTTPPEEKVQAWQDVVIQSREQALEAIEKICSYFEMHEPSHPAPFLLRRVQQTIPMRFPEILQNLMPASAEQFEAWMPKESE</sequence>
<reference evidence="3" key="1">
    <citation type="journal article" date="2019" name="Int. J. Syst. Evol. Microbiol.">
        <title>The Global Catalogue of Microorganisms (GCM) 10K type strain sequencing project: providing services to taxonomists for standard genome sequencing and annotation.</title>
        <authorList>
            <consortium name="The Broad Institute Genomics Platform"/>
            <consortium name="The Broad Institute Genome Sequencing Center for Infectious Disease"/>
            <person name="Wu L."/>
            <person name="Ma J."/>
        </authorList>
    </citation>
    <scope>NUCLEOTIDE SEQUENCE [LARGE SCALE GENOMIC DNA]</scope>
    <source>
        <strain evidence="3">JCM 18423</strain>
    </source>
</reference>
<dbReference type="InterPro" id="IPR010657">
    <property type="entry name" value="ImpA_N"/>
</dbReference>